<dbReference type="KEGG" id="vqi:CCZ37_04815"/>
<name>A0A223MWS3_9VIBR</name>
<dbReference type="Pfam" id="PF09982">
    <property type="entry name" value="LpxR"/>
    <property type="match status" value="1"/>
</dbReference>
<evidence type="ECO:0000256" key="1">
    <source>
        <dbReference type="SAM" id="SignalP"/>
    </source>
</evidence>
<keyword evidence="2" id="KW-0269">Exonuclease</keyword>
<proteinExistence type="predicted"/>
<dbReference type="InterPro" id="IPR018707">
    <property type="entry name" value="LpxR"/>
</dbReference>
<evidence type="ECO:0000313" key="2">
    <source>
        <dbReference type="EMBL" id="ASU21954.1"/>
    </source>
</evidence>
<protein>
    <submittedName>
        <fullName evidence="2">Exonuclease</fullName>
    </submittedName>
</protein>
<evidence type="ECO:0000313" key="3">
    <source>
        <dbReference type="Proteomes" id="UP000215148"/>
    </source>
</evidence>
<dbReference type="AlphaFoldDB" id="A0A223MWS3"/>
<dbReference type="Gene3D" id="2.40.128.140">
    <property type="entry name" value="Outer membrane protein"/>
    <property type="match status" value="1"/>
</dbReference>
<dbReference type="GO" id="GO:0004527">
    <property type="term" value="F:exonuclease activity"/>
    <property type="evidence" value="ECO:0007669"/>
    <property type="project" value="UniProtKB-KW"/>
</dbReference>
<sequence length="336" mass="37072">MSIFCSVRMKLFHIIPLTLLSASALASQHATVAFNLDNDGVFGVDRDYTNGLFLSYTSEAITPYWWAKPLSLSIWGTAPLDKWEITIGHKMWTPSEISLTKPEPNERPYAGYLHTELNYISLHPQQATRANLTIGTIGDAALSEKAQKLVHSITKSDEPNGWAYQVEDKIVGSIGYQSHFNLTRYRSYAGTDAEFSNVSKVNVGNFRSDVSTGFMMRWGTDLAGNFGSAQISAENPFSAGMIGASDTGWFLFGGVEGRYRFNDITIEGDRPLNGLDHPAEYYQVNLQNLQATAVVGAAWYIQQVGASLTFIANTPEYKEDKSSIHGVGSISLFAFF</sequence>
<organism evidence="2 3">
    <name type="scientific">Vibrio qinghaiensis</name>
    <dbReference type="NCBI Taxonomy" id="2025808"/>
    <lineage>
        <taxon>Bacteria</taxon>
        <taxon>Pseudomonadati</taxon>
        <taxon>Pseudomonadota</taxon>
        <taxon>Gammaproteobacteria</taxon>
        <taxon>Vibrionales</taxon>
        <taxon>Vibrionaceae</taxon>
        <taxon>Vibrio</taxon>
    </lineage>
</organism>
<keyword evidence="1" id="KW-0732">Signal</keyword>
<accession>A0A223MWS3</accession>
<gene>
    <name evidence="2" type="ORF">CCZ37_04815</name>
</gene>
<keyword evidence="2" id="KW-0540">Nuclease</keyword>
<dbReference type="Proteomes" id="UP000215148">
    <property type="component" value="Chromosome 1"/>
</dbReference>
<feature type="chain" id="PRO_5013053158" evidence="1">
    <location>
        <begin position="27"/>
        <end position="336"/>
    </location>
</feature>
<dbReference type="EMBL" id="CP022741">
    <property type="protein sequence ID" value="ASU21954.1"/>
    <property type="molecule type" value="Genomic_DNA"/>
</dbReference>
<keyword evidence="2" id="KW-0378">Hydrolase</keyword>
<dbReference type="InterPro" id="IPR037107">
    <property type="entry name" value="Put_OMP_sf"/>
</dbReference>
<reference evidence="2 3" key="1">
    <citation type="submission" date="2017-08" db="EMBL/GenBank/DDBJ databases">
        <title>The Vibrio qinghaiensis sp.-Q67 is a luminous bacteria isolated firstly from Qinghai lake, Qinghai province, China, which has been proved to be very sensitive to detect environmental and food pollutants. Therefore, complete genome analysis of V. qinghaiensis sp.-Q67 highlights the potential application of this strain on detection of hazards in the contaminated environments.</title>
        <authorList>
            <person name="Gong L."/>
        </authorList>
    </citation>
    <scope>NUCLEOTIDE SEQUENCE [LARGE SCALE GENOMIC DNA]</scope>
    <source>
        <strain evidence="2 3">Q67</strain>
    </source>
</reference>
<feature type="signal peptide" evidence="1">
    <location>
        <begin position="1"/>
        <end position="26"/>
    </location>
</feature>
<keyword evidence="3" id="KW-1185">Reference proteome</keyword>